<name>A0A8S1EWV6_9PELO</name>
<dbReference type="EMBL" id="CADEPM010000004">
    <property type="protein sequence ID" value="CAB3404047.1"/>
    <property type="molecule type" value="Genomic_DNA"/>
</dbReference>
<evidence type="ECO:0000313" key="2">
    <source>
        <dbReference type="EMBL" id="CAB3404047.1"/>
    </source>
</evidence>
<sequence length="246" mass="27851">MTSSQAPKFLVVEIDSKVQALEMVQLMLDNGYFRLMLLDDLSKHPTINDGKQRKHDAASPALSESAPPNEPVQKKRKPNPFEEIEKTLIEPKVESTVYEEDPSTSGTDTLNLLQDLFEFNGDINIPLGMAMSELGMINSSSPDIKTRAPRTGDPSSKDDYHFCQMCGTRIKAPRGAKWNLQMHVIALHSANKPYKCSMCDFEDYTTREKKIEWHRLMGVCFPVFAHRSGFLKEDDPEVRENTAQKT</sequence>
<proteinExistence type="predicted"/>
<evidence type="ECO:0000313" key="3">
    <source>
        <dbReference type="Proteomes" id="UP000494206"/>
    </source>
</evidence>
<accession>A0A8S1EWV6</accession>
<protein>
    <recommendedName>
        <fullName evidence="4">C2H2-type domain-containing protein</fullName>
    </recommendedName>
</protein>
<organism evidence="2 3">
    <name type="scientific">Caenorhabditis bovis</name>
    <dbReference type="NCBI Taxonomy" id="2654633"/>
    <lineage>
        <taxon>Eukaryota</taxon>
        <taxon>Metazoa</taxon>
        <taxon>Ecdysozoa</taxon>
        <taxon>Nematoda</taxon>
        <taxon>Chromadorea</taxon>
        <taxon>Rhabditida</taxon>
        <taxon>Rhabditina</taxon>
        <taxon>Rhabditomorpha</taxon>
        <taxon>Rhabditoidea</taxon>
        <taxon>Rhabditidae</taxon>
        <taxon>Peloderinae</taxon>
        <taxon>Caenorhabditis</taxon>
    </lineage>
</organism>
<dbReference type="Proteomes" id="UP000494206">
    <property type="component" value="Unassembled WGS sequence"/>
</dbReference>
<comment type="caution">
    <text evidence="2">The sequence shown here is derived from an EMBL/GenBank/DDBJ whole genome shotgun (WGS) entry which is preliminary data.</text>
</comment>
<gene>
    <name evidence="2" type="ORF">CBOVIS_LOCUS6441</name>
</gene>
<keyword evidence="3" id="KW-1185">Reference proteome</keyword>
<dbReference type="AlphaFoldDB" id="A0A8S1EWV6"/>
<evidence type="ECO:0000256" key="1">
    <source>
        <dbReference type="SAM" id="MobiDB-lite"/>
    </source>
</evidence>
<dbReference type="Gene3D" id="3.30.160.60">
    <property type="entry name" value="Classic Zinc Finger"/>
    <property type="match status" value="1"/>
</dbReference>
<feature type="region of interest" description="Disordered" evidence="1">
    <location>
        <begin position="44"/>
        <end position="86"/>
    </location>
</feature>
<evidence type="ECO:0008006" key="4">
    <source>
        <dbReference type="Google" id="ProtNLM"/>
    </source>
</evidence>
<reference evidence="2 3" key="1">
    <citation type="submission" date="2020-04" db="EMBL/GenBank/DDBJ databases">
        <authorList>
            <person name="Laetsch R D."/>
            <person name="Stevens L."/>
            <person name="Kumar S."/>
            <person name="Blaxter L. M."/>
        </authorList>
    </citation>
    <scope>NUCLEOTIDE SEQUENCE [LARGE SCALE GENOMIC DNA]</scope>
</reference>
<feature type="compositionally biased region" description="Low complexity" evidence="1">
    <location>
        <begin position="58"/>
        <end position="67"/>
    </location>
</feature>
<dbReference type="OrthoDB" id="5800096at2759"/>